<dbReference type="EMBL" id="JBIGIB010000005">
    <property type="protein sequence ID" value="MFG6468373.1"/>
    <property type="molecule type" value="Genomic_DNA"/>
</dbReference>
<dbReference type="RefSeq" id="WP_394386501.1">
    <property type="nucleotide sequence ID" value="NZ_JBIGIB010000005.1"/>
</dbReference>
<keyword evidence="1" id="KW-0732">Signal</keyword>
<evidence type="ECO:0000313" key="2">
    <source>
        <dbReference type="EMBL" id="MFG6468373.1"/>
    </source>
</evidence>
<keyword evidence="3" id="KW-1185">Reference proteome</keyword>
<organism evidence="2 3">
    <name type="scientific">Pelomonas baiyunensis</name>
    <dbReference type="NCBI Taxonomy" id="3299026"/>
    <lineage>
        <taxon>Bacteria</taxon>
        <taxon>Pseudomonadati</taxon>
        <taxon>Pseudomonadota</taxon>
        <taxon>Betaproteobacteria</taxon>
        <taxon>Burkholderiales</taxon>
        <taxon>Sphaerotilaceae</taxon>
        <taxon>Roseateles</taxon>
    </lineage>
</organism>
<reference evidence="2 3" key="1">
    <citation type="submission" date="2024-08" db="EMBL/GenBank/DDBJ databases">
        <authorList>
            <person name="Lu H."/>
        </authorList>
    </citation>
    <scope>NUCLEOTIDE SEQUENCE [LARGE SCALE GENOMIC DNA]</scope>
    <source>
        <strain evidence="2 3">BYS87W</strain>
    </source>
</reference>
<comment type="caution">
    <text evidence="2">The sequence shown here is derived from an EMBL/GenBank/DDBJ whole genome shotgun (WGS) entry which is preliminary data.</text>
</comment>
<evidence type="ECO:0000256" key="1">
    <source>
        <dbReference type="SAM" id="SignalP"/>
    </source>
</evidence>
<gene>
    <name evidence="2" type="ORF">ACG01O_17245</name>
</gene>
<accession>A0ABW7H2A6</accession>
<dbReference type="Proteomes" id="UP001606303">
    <property type="component" value="Unassembled WGS sequence"/>
</dbReference>
<protein>
    <submittedName>
        <fullName evidence="2">Uncharacterized protein</fullName>
    </submittedName>
</protein>
<feature type="chain" id="PRO_5047503430" evidence="1">
    <location>
        <begin position="26"/>
        <end position="62"/>
    </location>
</feature>
<feature type="signal peptide" evidence="1">
    <location>
        <begin position="1"/>
        <end position="25"/>
    </location>
</feature>
<sequence length="62" mass="6817">MKPSPRHLKLLGLTLLTAAALWAHAQAPAAPLRWLDLMSRTWTDVPDPEPGGCRGDDEAWTL</sequence>
<proteinExistence type="predicted"/>
<evidence type="ECO:0000313" key="3">
    <source>
        <dbReference type="Proteomes" id="UP001606303"/>
    </source>
</evidence>
<name>A0ABW7H2A6_9BURK</name>